<dbReference type="EMBL" id="CP000479">
    <property type="protein sequence ID" value="ABK65932.1"/>
    <property type="molecule type" value="Genomic_DNA"/>
</dbReference>
<accession>A0A0H2ZTZ6</accession>
<dbReference type="RefSeq" id="WP_011726282.1">
    <property type="nucleotide sequence ID" value="NC_008595.1"/>
</dbReference>
<protein>
    <submittedName>
        <fullName evidence="1">Uncharacterized protein</fullName>
    </submittedName>
</protein>
<gene>
    <name evidence="1" type="ordered locus">MAV_4840</name>
</gene>
<dbReference type="KEGG" id="mav:MAV_4840"/>
<evidence type="ECO:0000313" key="1">
    <source>
        <dbReference type="EMBL" id="ABK65932.1"/>
    </source>
</evidence>
<sequence>MDAQGYCARWRQNADRRGVAARVVDEIVRRHGITPARFAVLETLTEFRDPLGKSYFLLRPDTPGEHAREAVLMTYILNAGTDYGIGKAPTDFPPAPYSAAEAVRIIARQHANDWSYRRDVRFVHRNGARLVTTPNGMLMGLGGNGIQRLFSARGGTTWGDIFMVNLGRLADPVDQLHRIIRSGRAWGRDAHGVPRAAHLDLDRLLHHEERHAAQWAARGYFGMLTGYGRELFRELVFRVVNRFEEDAGLCDGGYRASIPW</sequence>
<reference evidence="1 2" key="1">
    <citation type="submission" date="2006-10" db="EMBL/GenBank/DDBJ databases">
        <authorList>
            <person name="Fleischmann R.D."/>
            <person name="Dodson R.J."/>
            <person name="Haft D.H."/>
            <person name="Merkel J.S."/>
            <person name="Nelson W.C."/>
            <person name="Fraser C.M."/>
        </authorList>
    </citation>
    <scope>NUCLEOTIDE SEQUENCE [LARGE SCALE GENOMIC DNA]</scope>
    <source>
        <strain evidence="1 2">104</strain>
    </source>
</reference>
<name>A0A0H2ZTZ6_MYCA1</name>
<dbReference type="HOGENOM" id="CLU_1081053_0_0_11"/>
<proteinExistence type="predicted"/>
<organism evidence="1 2">
    <name type="scientific">Mycobacterium avium (strain 104)</name>
    <dbReference type="NCBI Taxonomy" id="243243"/>
    <lineage>
        <taxon>Bacteria</taxon>
        <taxon>Bacillati</taxon>
        <taxon>Actinomycetota</taxon>
        <taxon>Actinomycetes</taxon>
        <taxon>Mycobacteriales</taxon>
        <taxon>Mycobacteriaceae</taxon>
        <taxon>Mycobacterium</taxon>
        <taxon>Mycobacterium avium complex (MAC)</taxon>
    </lineage>
</organism>
<evidence type="ECO:0000313" key="2">
    <source>
        <dbReference type="Proteomes" id="UP000001574"/>
    </source>
</evidence>
<dbReference type="AlphaFoldDB" id="A0A0H2ZTZ6"/>
<dbReference type="Proteomes" id="UP000001574">
    <property type="component" value="Chromosome"/>
</dbReference>